<keyword evidence="2" id="KW-0472">Membrane</keyword>
<feature type="region of interest" description="Disordered" evidence="1">
    <location>
        <begin position="165"/>
        <end position="202"/>
    </location>
</feature>
<feature type="transmembrane region" description="Helical" evidence="2">
    <location>
        <begin position="137"/>
        <end position="155"/>
    </location>
</feature>
<sequence length="202" mass="20756">MITAWAVAVTEAFSPAGTILLALATGLVLWWARRSWRVPVYVFGSVALAAGITYLLKFVFERQRPPAIDRLVFEADYSFPSGHATGTAALACAAAVVVCGMLRRPVSMALVWAAALGLSVLVAATRLYLGVHWFTDTAAGFCVGAGTALVLSALIDPGRAPGLVAAGGAATRRSSESGPHVGRSHEGGPPEARSHGGGASEG</sequence>
<dbReference type="RefSeq" id="WP_160952836.1">
    <property type="nucleotide sequence ID" value="NZ_WWEQ01000015.1"/>
</dbReference>
<keyword evidence="2" id="KW-0812">Transmembrane</keyword>
<feature type="transmembrane region" description="Helical" evidence="2">
    <location>
        <begin position="38"/>
        <end position="60"/>
    </location>
</feature>
<dbReference type="EMBL" id="WWEQ01000015">
    <property type="protein sequence ID" value="MYM19404.1"/>
    <property type="molecule type" value="Genomic_DNA"/>
</dbReference>
<protein>
    <submittedName>
        <fullName evidence="4">Phosphatase PAP2 family protein</fullName>
    </submittedName>
</protein>
<evidence type="ECO:0000256" key="2">
    <source>
        <dbReference type="SAM" id="Phobius"/>
    </source>
</evidence>
<dbReference type="SMART" id="SM00014">
    <property type="entry name" value="acidPPc"/>
    <property type="match status" value="1"/>
</dbReference>
<evidence type="ECO:0000256" key="1">
    <source>
        <dbReference type="SAM" id="MobiDB-lite"/>
    </source>
</evidence>
<accession>A0A6N9H749</accession>
<comment type="caution">
    <text evidence="4">The sequence shown here is derived from an EMBL/GenBank/DDBJ whole genome shotgun (WGS) entry which is preliminary data.</text>
</comment>
<feature type="compositionally biased region" description="Basic and acidic residues" evidence="1">
    <location>
        <begin position="183"/>
        <end position="194"/>
    </location>
</feature>
<keyword evidence="2" id="KW-1133">Transmembrane helix</keyword>
<keyword evidence="5" id="KW-1185">Reference proteome</keyword>
<feature type="transmembrane region" description="Helical" evidence="2">
    <location>
        <begin position="12"/>
        <end position="31"/>
    </location>
</feature>
<dbReference type="PANTHER" id="PTHR14969">
    <property type="entry name" value="SPHINGOSINE-1-PHOSPHATE PHOSPHOHYDROLASE"/>
    <property type="match status" value="1"/>
</dbReference>
<dbReference type="Pfam" id="PF01569">
    <property type="entry name" value="PAP2"/>
    <property type="match status" value="1"/>
</dbReference>
<evidence type="ECO:0000313" key="5">
    <source>
        <dbReference type="Proteomes" id="UP000469215"/>
    </source>
</evidence>
<feature type="domain" description="Phosphatidic acid phosphatase type 2/haloperoxidase" evidence="3">
    <location>
        <begin position="38"/>
        <end position="152"/>
    </location>
</feature>
<dbReference type="Proteomes" id="UP000469215">
    <property type="component" value="Unassembled WGS sequence"/>
</dbReference>
<dbReference type="CDD" id="cd03392">
    <property type="entry name" value="PAP2_like_2"/>
    <property type="match status" value="1"/>
</dbReference>
<dbReference type="SUPFAM" id="SSF48317">
    <property type="entry name" value="Acid phosphatase/Vanadium-dependent haloperoxidase"/>
    <property type="match status" value="1"/>
</dbReference>
<gene>
    <name evidence="4" type="ORF">GSY69_05325</name>
</gene>
<evidence type="ECO:0000313" key="4">
    <source>
        <dbReference type="EMBL" id="MYM19404.1"/>
    </source>
</evidence>
<feature type="transmembrane region" description="Helical" evidence="2">
    <location>
        <begin position="80"/>
        <end position="102"/>
    </location>
</feature>
<proteinExistence type="predicted"/>
<name>A0A6N9H749_9MICO</name>
<feature type="transmembrane region" description="Helical" evidence="2">
    <location>
        <begin position="109"/>
        <end position="131"/>
    </location>
</feature>
<dbReference type="Gene3D" id="1.20.144.10">
    <property type="entry name" value="Phosphatidic acid phosphatase type 2/haloperoxidase"/>
    <property type="match status" value="2"/>
</dbReference>
<dbReference type="PANTHER" id="PTHR14969:SF13">
    <property type="entry name" value="AT30094P"/>
    <property type="match status" value="1"/>
</dbReference>
<reference evidence="4 5" key="1">
    <citation type="submission" date="2020-01" db="EMBL/GenBank/DDBJ databases">
        <authorList>
            <person name="Deng T."/>
        </authorList>
    </citation>
    <scope>NUCLEOTIDE SEQUENCE [LARGE SCALE GENOMIC DNA]</scope>
    <source>
        <strain evidence="4 5">5221</strain>
    </source>
</reference>
<evidence type="ECO:0000259" key="3">
    <source>
        <dbReference type="SMART" id="SM00014"/>
    </source>
</evidence>
<dbReference type="AlphaFoldDB" id="A0A6N9H749"/>
<dbReference type="InterPro" id="IPR000326">
    <property type="entry name" value="PAP2/HPO"/>
</dbReference>
<organism evidence="4 5">
    <name type="scientific">Brevibacterium rongguiense</name>
    <dbReference type="NCBI Taxonomy" id="2695267"/>
    <lineage>
        <taxon>Bacteria</taxon>
        <taxon>Bacillati</taxon>
        <taxon>Actinomycetota</taxon>
        <taxon>Actinomycetes</taxon>
        <taxon>Micrococcales</taxon>
        <taxon>Brevibacteriaceae</taxon>
        <taxon>Brevibacterium</taxon>
    </lineage>
</organism>
<dbReference type="InterPro" id="IPR036938">
    <property type="entry name" value="PAP2/HPO_sf"/>
</dbReference>